<dbReference type="PANTHER" id="PTHR13914:SF0">
    <property type="entry name" value="PROLINE DEHYDROGENASE 1, MITOCHONDRIAL"/>
    <property type="match status" value="1"/>
</dbReference>
<dbReference type="InterPro" id="IPR002872">
    <property type="entry name" value="Proline_DH_dom"/>
</dbReference>
<dbReference type="Proteomes" id="UP000054567">
    <property type="component" value="Unassembled WGS sequence"/>
</dbReference>
<organism evidence="7 8">
    <name type="scientific">Coccidioides posadasii RMSCC 3488</name>
    <dbReference type="NCBI Taxonomy" id="454284"/>
    <lineage>
        <taxon>Eukaryota</taxon>
        <taxon>Fungi</taxon>
        <taxon>Dikarya</taxon>
        <taxon>Ascomycota</taxon>
        <taxon>Pezizomycotina</taxon>
        <taxon>Eurotiomycetes</taxon>
        <taxon>Eurotiomycetidae</taxon>
        <taxon>Onygenales</taxon>
        <taxon>Onygenaceae</taxon>
        <taxon>Coccidioides</taxon>
    </lineage>
</organism>
<proteinExistence type="inferred from homology"/>
<dbReference type="EMBL" id="DS268110">
    <property type="protein sequence ID" value="KMM66566.1"/>
    <property type="molecule type" value="Genomic_DNA"/>
</dbReference>
<dbReference type="GO" id="GO:0004657">
    <property type="term" value="F:proline dehydrogenase activity"/>
    <property type="evidence" value="ECO:0007669"/>
    <property type="project" value="UniProtKB-EC"/>
</dbReference>
<evidence type="ECO:0000256" key="1">
    <source>
        <dbReference type="ARBA" id="ARBA00005869"/>
    </source>
</evidence>
<dbReference type="OrthoDB" id="5464at2759"/>
<dbReference type="InterPro" id="IPR015659">
    <property type="entry name" value="Proline_oxidase"/>
</dbReference>
<dbReference type="InterPro" id="IPR029041">
    <property type="entry name" value="FAD-linked_oxidoreductase-like"/>
</dbReference>
<evidence type="ECO:0000256" key="5">
    <source>
        <dbReference type="RuleBase" id="RU364054"/>
    </source>
</evidence>
<evidence type="ECO:0000259" key="6">
    <source>
        <dbReference type="Pfam" id="PF01619"/>
    </source>
</evidence>
<comment type="similarity">
    <text evidence="1 5">Belongs to the proline oxidase family.</text>
</comment>
<comment type="cofactor">
    <cofactor evidence="5">
        <name>FAD</name>
        <dbReference type="ChEBI" id="CHEBI:57692"/>
    </cofactor>
</comment>
<comment type="catalytic activity">
    <reaction evidence="5">
        <text>L-proline + a quinone = (S)-1-pyrroline-5-carboxylate + a quinol + H(+)</text>
        <dbReference type="Rhea" id="RHEA:23784"/>
        <dbReference type="ChEBI" id="CHEBI:15378"/>
        <dbReference type="ChEBI" id="CHEBI:17388"/>
        <dbReference type="ChEBI" id="CHEBI:24646"/>
        <dbReference type="ChEBI" id="CHEBI:60039"/>
        <dbReference type="ChEBI" id="CHEBI:132124"/>
        <dbReference type="EC" id="1.5.5.2"/>
    </reaction>
</comment>
<reference evidence="8" key="3">
    <citation type="journal article" date="2010" name="Genome Res.">
        <title>Population genomic sequencing of Coccidioides fungi reveals recent hybridization and transposon control.</title>
        <authorList>
            <person name="Neafsey D.E."/>
            <person name="Barker B.M."/>
            <person name="Sharpton T.J."/>
            <person name="Stajich J.E."/>
            <person name="Park D.J."/>
            <person name="Whiston E."/>
            <person name="Hung C.-Y."/>
            <person name="McMahan C."/>
            <person name="White J."/>
            <person name="Sykes S."/>
            <person name="Heiman D."/>
            <person name="Young S."/>
            <person name="Zeng Q."/>
            <person name="Abouelleil A."/>
            <person name="Aftuck L."/>
            <person name="Bessette D."/>
            <person name="Brown A."/>
            <person name="FitzGerald M."/>
            <person name="Lui A."/>
            <person name="Macdonald J.P."/>
            <person name="Priest M."/>
            <person name="Orbach M.J."/>
            <person name="Galgiani J.N."/>
            <person name="Kirkland T.N."/>
            <person name="Cole G.T."/>
            <person name="Birren B.W."/>
            <person name="Henn M.R."/>
            <person name="Taylor J.W."/>
            <person name="Rounsley S.D."/>
        </authorList>
    </citation>
    <scope>NUCLEOTIDE SEQUENCE [LARGE SCALE GENOMIC DNA]</scope>
    <source>
        <strain evidence="8">RMSCC 3488</strain>
    </source>
</reference>
<evidence type="ECO:0000256" key="2">
    <source>
        <dbReference type="ARBA" id="ARBA00012695"/>
    </source>
</evidence>
<dbReference type="PANTHER" id="PTHR13914">
    <property type="entry name" value="PROLINE OXIDASE"/>
    <property type="match status" value="1"/>
</dbReference>
<dbReference type="Gene3D" id="3.20.20.220">
    <property type="match status" value="1"/>
</dbReference>
<dbReference type="EC" id="1.5.5.2" evidence="2 5"/>
<dbReference type="VEuPathDB" id="FungiDB:CPAG_02903"/>
<keyword evidence="5" id="KW-0285">Flavoprotein</keyword>
<name>A0A0J6F113_COCPO</name>
<feature type="domain" description="Proline dehydrogenase" evidence="6">
    <location>
        <begin position="139"/>
        <end position="446"/>
    </location>
</feature>
<keyword evidence="5" id="KW-0274">FAD</keyword>
<reference evidence="8" key="2">
    <citation type="journal article" date="2009" name="Genome Res.">
        <title>Comparative genomic analyses of the human fungal pathogens Coccidioides and their relatives.</title>
        <authorList>
            <person name="Sharpton T.J."/>
            <person name="Stajich J.E."/>
            <person name="Rounsley S.D."/>
            <person name="Gardner M.J."/>
            <person name="Wortman J.R."/>
            <person name="Jordar V.S."/>
            <person name="Maiti R."/>
            <person name="Kodira C.D."/>
            <person name="Neafsey D.E."/>
            <person name="Zeng Q."/>
            <person name="Hung C.-Y."/>
            <person name="McMahan C."/>
            <person name="Muszewska A."/>
            <person name="Grynberg M."/>
            <person name="Mandel M.A."/>
            <person name="Kellner E.M."/>
            <person name="Barker B.M."/>
            <person name="Galgiani J.N."/>
            <person name="Orbach M.J."/>
            <person name="Kirkland T.N."/>
            <person name="Cole G.T."/>
            <person name="Henn M.R."/>
            <person name="Birren B.W."/>
            <person name="Taylor J.W."/>
        </authorList>
    </citation>
    <scope>NUCLEOTIDE SEQUENCE [LARGE SCALE GENOMIC DNA]</scope>
    <source>
        <strain evidence="8">RMSCC 3488</strain>
    </source>
</reference>
<dbReference type="GO" id="GO:0071949">
    <property type="term" value="F:FAD binding"/>
    <property type="evidence" value="ECO:0007669"/>
    <property type="project" value="TreeGrafter"/>
</dbReference>
<keyword evidence="3 5" id="KW-0560">Oxidoreductase</keyword>
<dbReference type="SUPFAM" id="SSF51730">
    <property type="entry name" value="FAD-linked oxidoreductase"/>
    <property type="match status" value="1"/>
</dbReference>
<dbReference type="AlphaFoldDB" id="A0A0J6F113"/>
<protein>
    <recommendedName>
        <fullName evidence="2 5">Proline dehydrogenase</fullName>
        <ecNumber evidence="2 5">1.5.5.2</ecNumber>
    </recommendedName>
</protein>
<evidence type="ECO:0000313" key="7">
    <source>
        <dbReference type="EMBL" id="KMM66566.1"/>
    </source>
</evidence>
<reference evidence="7 8" key="1">
    <citation type="submission" date="2007-06" db="EMBL/GenBank/DDBJ databases">
        <title>The Genome Sequence of Coccidioides posadasii RMSCC_3488.</title>
        <authorList>
            <consortium name="Coccidioides Genome Resources Consortium"/>
            <consortium name="The Broad Institute Genome Sequencing Platform"/>
            <person name="Henn M.R."/>
            <person name="Sykes S."/>
            <person name="Young S."/>
            <person name="Jaffe D."/>
            <person name="Berlin A."/>
            <person name="Alvarez P."/>
            <person name="Butler J."/>
            <person name="Gnerre S."/>
            <person name="Grabherr M."/>
            <person name="Mauceli E."/>
            <person name="Brockman W."/>
            <person name="Kodira C."/>
            <person name="Alvarado L."/>
            <person name="Zeng Q."/>
            <person name="Crawford M."/>
            <person name="Antoine C."/>
            <person name="Devon K."/>
            <person name="Galgiani J."/>
            <person name="Orsborn K."/>
            <person name="Lewis M.L."/>
            <person name="Nusbaum C."/>
            <person name="Galagan J."/>
            <person name="Birren B."/>
        </authorList>
    </citation>
    <scope>NUCLEOTIDE SEQUENCE [LARGE SCALE GENOMIC DNA]</scope>
    <source>
        <strain evidence="7 8">RMSCC 3488</strain>
    </source>
</reference>
<evidence type="ECO:0000256" key="4">
    <source>
        <dbReference type="ARBA" id="ARBA00023062"/>
    </source>
</evidence>
<dbReference type="Pfam" id="PF01619">
    <property type="entry name" value="Pro_dh"/>
    <property type="match status" value="1"/>
</dbReference>
<dbReference type="GO" id="GO:0010133">
    <property type="term" value="P:L-proline catabolic process to L-glutamate"/>
    <property type="evidence" value="ECO:0007669"/>
    <property type="project" value="TreeGrafter"/>
</dbReference>
<sequence>MAYRLSPVCRASKLSYGNNLFLIHSARHVRAFHVPSESPENLPQTPWDSSKSEAAAAAPTAVVRPSPPQRILDRMPTASLLRSIMLQTVMSRPRLMDMASTVIHRNVQFLTGNALFRFLLDNMFYAQFCAGRTEAEIRETVEGLRSMGYRGVILAYAREVDLSNSQFQSGTADSDALHKEHVAQWLQGTLRTINYAQRGDYVAVKYTGAGIGCVHALETGQNPDNLMADALEQICASARKQEVKLLFDAEHYVQKAGIDSWTMDLMQKYNRDGQTVVYNTYQMYLKESTATLESHLRMAQEGKFSLGVKLVRGAYINSDPRHLIHDTKEDTDRAFNNAAVMLATQHIDNPSAPKIGLVLASHNKESTEMMRELRQEQLRRGLPLADVVYAQLMGMADELSMSLTQKVPDLEEENNHVFKYVVWGTTQECMMYLLRRAEENRDAVERSSVSKQALWEELRGRLTLPSLLDRRGS</sequence>
<evidence type="ECO:0000256" key="3">
    <source>
        <dbReference type="ARBA" id="ARBA00023002"/>
    </source>
</evidence>
<keyword evidence="4 5" id="KW-0642">Proline metabolism</keyword>
<gene>
    <name evidence="7" type="ORF">CPAG_02903</name>
</gene>
<dbReference type="GO" id="GO:0005739">
    <property type="term" value="C:mitochondrion"/>
    <property type="evidence" value="ECO:0007669"/>
    <property type="project" value="TreeGrafter"/>
</dbReference>
<evidence type="ECO:0000313" key="8">
    <source>
        <dbReference type="Proteomes" id="UP000054567"/>
    </source>
</evidence>
<accession>A0A0J6F113</accession>
<comment type="function">
    <text evidence="5">Converts proline to delta-1-pyrroline-5-carboxylate.</text>
</comment>